<evidence type="ECO:0000313" key="2">
    <source>
        <dbReference type="EMBL" id="SNS44201.1"/>
    </source>
</evidence>
<dbReference type="EMBL" id="FZOO01000004">
    <property type="protein sequence ID" value="SNS44201.1"/>
    <property type="molecule type" value="Genomic_DNA"/>
</dbReference>
<name>A0A239EIF7_9ACTN</name>
<dbReference type="GO" id="GO:0016740">
    <property type="term" value="F:transferase activity"/>
    <property type="evidence" value="ECO:0007669"/>
    <property type="project" value="UniProtKB-KW"/>
</dbReference>
<dbReference type="InterPro" id="IPR044992">
    <property type="entry name" value="ChyE-like"/>
</dbReference>
<keyword evidence="2" id="KW-0315">Glutamine amidotransferase</keyword>
<accession>A0A239EIF7</accession>
<keyword evidence="3" id="KW-1185">Reference proteome</keyword>
<organism evidence="2 3">
    <name type="scientific">Geodermatophilus pulveris</name>
    <dbReference type="NCBI Taxonomy" id="1564159"/>
    <lineage>
        <taxon>Bacteria</taxon>
        <taxon>Bacillati</taxon>
        <taxon>Actinomycetota</taxon>
        <taxon>Actinomycetes</taxon>
        <taxon>Geodermatophilales</taxon>
        <taxon>Geodermatophilaceae</taxon>
        <taxon>Geodermatophilus</taxon>
    </lineage>
</organism>
<reference evidence="3" key="1">
    <citation type="submission" date="2017-06" db="EMBL/GenBank/DDBJ databases">
        <authorList>
            <person name="Varghese N."/>
            <person name="Submissions S."/>
        </authorList>
    </citation>
    <scope>NUCLEOTIDE SEQUENCE [LARGE SCALE GENOMIC DNA]</scope>
    <source>
        <strain evidence="3">DSM 46839</strain>
    </source>
</reference>
<dbReference type="SUPFAM" id="SSF52317">
    <property type="entry name" value="Class I glutamine amidotransferase-like"/>
    <property type="match status" value="1"/>
</dbReference>
<sequence length="250" mass="26338">MPGAPARLLVVVPSETDPPARLGGWLARAGLELDERHLGTGDPLPATLDGADGLLVLGGPQSALDDEATSPELTGVRRLLAEALRADLPTLAVCLGAQLLAEVGGGRVREGVEGPEVGATLVAKRDAADADPLFGPLPMTPDVIQFHHDEIAELPRGATLLASSPVYAHQAYRVGRHVYGVQFHIETTPEVVEEWATRDTVGVAASRLDQETVIARSTAVHPDLEEVWAPFAARFADLVRSRARSGAATP</sequence>
<dbReference type="InterPro" id="IPR029062">
    <property type="entry name" value="Class_I_gatase-like"/>
</dbReference>
<dbReference type="InterPro" id="IPR017926">
    <property type="entry name" value="GATASE"/>
</dbReference>
<dbReference type="Gene3D" id="3.40.50.880">
    <property type="match status" value="1"/>
</dbReference>
<proteinExistence type="predicted"/>
<dbReference type="PANTHER" id="PTHR42695:SF5">
    <property type="entry name" value="GLUTAMINE AMIDOTRANSFERASE YLR126C-RELATED"/>
    <property type="match status" value="1"/>
</dbReference>
<gene>
    <name evidence="2" type="ORF">SAMN06893096_104134</name>
</gene>
<keyword evidence="2" id="KW-0808">Transferase</keyword>
<evidence type="ECO:0000259" key="1">
    <source>
        <dbReference type="Pfam" id="PF00117"/>
    </source>
</evidence>
<dbReference type="OrthoDB" id="5196541at2"/>
<evidence type="ECO:0000313" key="3">
    <source>
        <dbReference type="Proteomes" id="UP000198373"/>
    </source>
</evidence>
<dbReference type="PANTHER" id="PTHR42695">
    <property type="entry name" value="GLUTAMINE AMIDOTRANSFERASE YLR126C-RELATED"/>
    <property type="match status" value="1"/>
</dbReference>
<dbReference type="PROSITE" id="PS51273">
    <property type="entry name" value="GATASE_TYPE_1"/>
    <property type="match status" value="1"/>
</dbReference>
<dbReference type="AlphaFoldDB" id="A0A239EIF7"/>
<dbReference type="Pfam" id="PF00117">
    <property type="entry name" value="GATase"/>
    <property type="match status" value="1"/>
</dbReference>
<feature type="domain" description="Glutamine amidotransferase" evidence="1">
    <location>
        <begin position="48"/>
        <end position="190"/>
    </location>
</feature>
<dbReference type="RefSeq" id="WP_089305417.1">
    <property type="nucleotide sequence ID" value="NZ_FZOO01000004.1"/>
</dbReference>
<protein>
    <submittedName>
        <fullName evidence="2">GMP synthase - Glutamine amidotransferase</fullName>
    </submittedName>
</protein>
<dbReference type="GO" id="GO:0005829">
    <property type="term" value="C:cytosol"/>
    <property type="evidence" value="ECO:0007669"/>
    <property type="project" value="TreeGrafter"/>
</dbReference>
<dbReference type="CDD" id="cd01741">
    <property type="entry name" value="GATase1_1"/>
    <property type="match status" value="1"/>
</dbReference>
<dbReference type="Proteomes" id="UP000198373">
    <property type="component" value="Unassembled WGS sequence"/>
</dbReference>